<reference evidence="2 3" key="1">
    <citation type="journal article" date="2023" name="Arcadia Sci">
        <title>De novo assembly of a long-read Amblyomma americanum tick genome.</title>
        <authorList>
            <person name="Chou S."/>
            <person name="Poskanzer K.E."/>
            <person name="Rollins M."/>
            <person name="Thuy-Boun P.S."/>
        </authorList>
    </citation>
    <scope>NUCLEOTIDE SEQUENCE [LARGE SCALE GENOMIC DNA]</scope>
    <source>
        <strain evidence="2">F_SG_1</strain>
        <tissue evidence="2">Salivary glands</tissue>
    </source>
</reference>
<evidence type="ECO:0000313" key="3">
    <source>
        <dbReference type="Proteomes" id="UP001321473"/>
    </source>
</evidence>
<feature type="compositionally biased region" description="Polar residues" evidence="1">
    <location>
        <begin position="78"/>
        <end position="92"/>
    </location>
</feature>
<proteinExistence type="predicted"/>
<feature type="compositionally biased region" description="Basic and acidic residues" evidence="1">
    <location>
        <begin position="48"/>
        <end position="65"/>
    </location>
</feature>
<dbReference type="AlphaFoldDB" id="A0AAQ4DI94"/>
<comment type="caution">
    <text evidence="2">The sequence shown here is derived from an EMBL/GenBank/DDBJ whole genome shotgun (WGS) entry which is preliminary data.</text>
</comment>
<organism evidence="2 3">
    <name type="scientific">Amblyomma americanum</name>
    <name type="common">Lone star tick</name>
    <dbReference type="NCBI Taxonomy" id="6943"/>
    <lineage>
        <taxon>Eukaryota</taxon>
        <taxon>Metazoa</taxon>
        <taxon>Ecdysozoa</taxon>
        <taxon>Arthropoda</taxon>
        <taxon>Chelicerata</taxon>
        <taxon>Arachnida</taxon>
        <taxon>Acari</taxon>
        <taxon>Parasitiformes</taxon>
        <taxon>Ixodida</taxon>
        <taxon>Ixodoidea</taxon>
        <taxon>Ixodidae</taxon>
        <taxon>Amblyomminae</taxon>
        <taxon>Amblyomma</taxon>
    </lineage>
</organism>
<sequence>MLQRLLRRLGDASSNYQRFIPKVPTLSYLNGQLETAAKGGQGRACCSHEEKAARDARSVQHSEHTRRQRIRGLKTGASPLQSLNSSQMGQQS</sequence>
<accession>A0AAQ4DI94</accession>
<name>A0AAQ4DI94_AMBAM</name>
<dbReference type="EMBL" id="JARKHS020030385">
    <property type="protein sequence ID" value="KAK8762184.1"/>
    <property type="molecule type" value="Genomic_DNA"/>
</dbReference>
<keyword evidence="3" id="KW-1185">Reference proteome</keyword>
<evidence type="ECO:0000313" key="2">
    <source>
        <dbReference type="EMBL" id="KAK8762184.1"/>
    </source>
</evidence>
<protein>
    <submittedName>
        <fullName evidence="2">Uncharacterized protein</fullName>
    </submittedName>
</protein>
<dbReference type="Proteomes" id="UP001321473">
    <property type="component" value="Unassembled WGS sequence"/>
</dbReference>
<evidence type="ECO:0000256" key="1">
    <source>
        <dbReference type="SAM" id="MobiDB-lite"/>
    </source>
</evidence>
<gene>
    <name evidence="2" type="ORF">V5799_026549</name>
</gene>
<feature type="region of interest" description="Disordered" evidence="1">
    <location>
        <begin position="48"/>
        <end position="92"/>
    </location>
</feature>